<name>J0XCR4_9ACTO</name>
<evidence type="ECO:0000313" key="1">
    <source>
        <dbReference type="EMBL" id="EJF46491.1"/>
    </source>
</evidence>
<dbReference type="RefSeq" id="WP_008730581.1">
    <property type="nucleotide sequence ID" value="NZ_AKFT01000058.1"/>
</dbReference>
<sequence>MSSFDETQINRASDGRFDFKASGAPAAALEEPEKFKTISGQDLIKVVSAMVGRQQGRIRISGEDRFDDIVQNACLEICKTYGTDRIPLAPIRQVVSTTISKAQGHANLGSTDRRAMRAFADLREDREEKLGRPLSQREENALAQEVRATWPDKRHRPSTNFLQRARLARTGKIYREDGSIVEGINPWESSESHSAAPNTAVGQAEEAINARKTRLARRRAWDALAELREAEGNERVPRVLAPTHSSQAAAWCRATLDDYPGGVMGAVDRWNQAQEDEGTIALFAPFGDVDEDGRDSVCRMLSTHPELADDLWDSALTSSTKRRK</sequence>
<organism evidence="1 2">
    <name type="scientific">Actinomyces massiliensis F0489</name>
    <dbReference type="NCBI Taxonomy" id="1125718"/>
    <lineage>
        <taxon>Bacteria</taxon>
        <taxon>Bacillati</taxon>
        <taxon>Actinomycetota</taxon>
        <taxon>Actinomycetes</taxon>
        <taxon>Actinomycetales</taxon>
        <taxon>Actinomycetaceae</taxon>
        <taxon>Actinomyces</taxon>
    </lineage>
</organism>
<dbReference type="PATRIC" id="fig|1125718.3.peg.868"/>
<accession>J0XCR4</accession>
<dbReference type="Proteomes" id="UP000002941">
    <property type="component" value="Unassembled WGS sequence"/>
</dbReference>
<dbReference type="AlphaFoldDB" id="J0XCR4"/>
<dbReference type="OrthoDB" id="5124196at2"/>
<keyword evidence="2" id="KW-1185">Reference proteome</keyword>
<reference evidence="1 2" key="1">
    <citation type="submission" date="2012-05" db="EMBL/GenBank/DDBJ databases">
        <authorList>
            <person name="Harkins D.M."/>
            <person name="Madupu R."/>
            <person name="Durkin A.S."/>
            <person name="Torralba M."/>
            <person name="Methe B."/>
            <person name="Sutton G.G."/>
            <person name="Nelson K.E."/>
        </authorList>
    </citation>
    <scope>NUCLEOTIDE SEQUENCE [LARGE SCALE GENOMIC DNA]</scope>
    <source>
        <strain evidence="1 2">F0489</strain>
    </source>
</reference>
<evidence type="ECO:0000313" key="2">
    <source>
        <dbReference type="Proteomes" id="UP000002941"/>
    </source>
</evidence>
<proteinExistence type="predicted"/>
<dbReference type="eggNOG" id="ENOG5031IIC">
    <property type="taxonomic scope" value="Bacteria"/>
</dbReference>
<comment type="caution">
    <text evidence="1">The sequence shown here is derived from an EMBL/GenBank/DDBJ whole genome shotgun (WGS) entry which is preliminary data.</text>
</comment>
<protein>
    <submittedName>
        <fullName evidence="1">Uncharacterized protein</fullName>
    </submittedName>
</protein>
<gene>
    <name evidence="1" type="ORF">HMPREF1318_1696</name>
</gene>
<dbReference type="EMBL" id="AKFT01000058">
    <property type="protein sequence ID" value="EJF46491.1"/>
    <property type="molecule type" value="Genomic_DNA"/>
</dbReference>